<dbReference type="GO" id="GO:0009253">
    <property type="term" value="P:peptidoglycan catabolic process"/>
    <property type="evidence" value="ECO:0007669"/>
    <property type="project" value="InterPro"/>
</dbReference>
<feature type="domain" description="N-acetylmuramoyl-L-alanine amidase" evidence="1">
    <location>
        <begin position="2"/>
        <end position="126"/>
    </location>
</feature>
<accession>A0A1T5PBN0</accession>
<proteinExistence type="predicted"/>
<dbReference type="EMBL" id="FUZZ01000006">
    <property type="protein sequence ID" value="SKD10086.1"/>
    <property type="molecule type" value="Genomic_DNA"/>
</dbReference>
<evidence type="ECO:0000259" key="1">
    <source>
        <dbReference type="Pfam" id="PF01510"/>
    </source>
</evidence>
<dbReference type="GO" id="GO:0008745">
    <property type="term" value="F:N-acetylmuramoyl-L-alanine amidase activity"/>
    <property type="evidence" value="ECO:0007669"/>
    <property type="project" value="InterPro"/>
</dbReference>
<dbReference type="STRING" id="393003.SAMN05660461_5986"/>
<dbReference type="Gene3D" id="3.40.80.10">
    <property type="entry name" value="Peptidoglycan recognition protein-like"/>
    <property type="match status" value="1"/>
</dbReference>
<dbReference type="AlphaFoldDB" id="A0A1T5PBN0"/>
<sequence>MREIKNIVLHCTATQPTATVESILRFWRTSRKWRDPGYHYIIEFNGNVRNLQPEEKPSNGVAGHNLDSIHVSYIGGIDREGKPEDTRSSEQRIAMKGLVQKLHQRYPTAIILGHRDFPNVPKACPSFDVRSWLKEENVL</sequence>
<protein>
    <submittedName>
        <fullName evidence="2">N-acetylmuramoyl-L-alanine amidase</fullName>
    </submittedName>
</protein>
<evidence type="ECO:0000313" key="3">
    <source>
        <dbReference type="Proteomes" id="UP000190166"/>
    </source>
</evidence>
<dbReference type="SUPFAM" id="SSF55846">
    <property type="entry name" value="N-acetylmuramoyl-L-alanine amidase-like"/>
    <property type="match status" value="1"/>
</dbReference>
<name>A0A1T5PBN0_9BACT</name>
<dbReference type="InterPro" id="IPR002502">
    <property type="entry name" value="Amidase_domain"/>
</dbReference>
<dbReference type="InterPro" id="IPR036505">
    <property type="entry name" value="Amidase/PGRP_sf"/>
</dbReference>
<reference evidence="3" key="1">
    <citation type="submission" date="2017-02" db="EMBL/GenBank/DDBJ databases">
        <authorList>
            <person name="Varghese N."/>
            <person name="Submissions S."/>
        </authorList>
    </citation>
    <scope>NUCLEOTIDE SEQUENCE [LARGE SCALE GENOMIC DNA]</scope>
    <source>
        <strain evidence="3">DSM 18108</strain>
    </source>
</reference>
<evidence type="ECO:0000313" key="2">
    <source>
        <dbReference type="EMBL" id="SKD10086.1"/>
    </source>
</evidence>
<dbReference type="RefSeq" id="WP_079473248.1">
    <property type="nucleotide sequence ID" value="NZ_FUZZ01000006.1"/>
</dbReference>
<dbReference type="Pfam" id="PF01510">
    <property type="entry name" value="Amidase_2"/>
    <property type="match status" value="1"/>
</dbReference>
<organism evidence="2 3">
    <name type="scientific">Chitinophaga ginsengisegetis</name>
    <dbReference type="NCBI Taxonomy" id="393003"/>
    <lineage>
        <taxon>Bacteria</taxon>
        <taxon>Pseudomonadati</taxon>
        <taxon>Bacteroidota</taxon>
        <taxon>Chitinophagia</taxon>
        <taxon>Chitinophagales</taxon>
        <taxon>Chitinophagaceae</taxon>
        <taxon>Chitinophaga</taxon>
    </lineage>
</organism>
<gene>
    <name evidence="2" type="ORF">SAMN05660461_5986</name>
</gene>
<keyword evidence="3" id="KW-1185">Reference proteome</keyword>
<dbReference type="Proteomes" id="UP000190166">
    <property type="component" value="Unassembled WGS sequence"/>
</dbReference>
<dbReference type="CDD" id="cd06583">
    <property type="entry name" value="PGRP"/>
    <property type="match status" value="1"/>
</dbReference>